<evidence type="ECO:0000313" key="1">
    <source>
        <dbReference type="EMBL" id="KAI0092351.1"/>
    </source>
</evidence>
<comment type="caution">
    <text evidence="1">The sequence shown here is derived from an EMBL/GenBank/DDBJ whole genome shotgun (WGS) entry which is preliminary data.</text>
</comment>
<evidence type="ECO:0000313" key="2">
    <source>
        <dbReference type="Proteomes" id="UP001055072"/>
    </source>
</evidence>
<reference evidence="1" key="1">
    <citation type="journal article" date="2021" name="Environ. Microbiol.">
        <title>Gene family expansions and transcriptome signatures uncover fungal adaptations to wood decay.</title>
        <authorList>
            <person name="Hage H."/>
            <person name="Miyauchi S."/>
            <person name="Viragh M."/>
            <person name="Drula E."/>
            <person name="Min B."/>
            <person name="Chaduli D."/>
            <person name="Navarro D."/>
            <person name="Favel A."/>
            <person name="Norest M."/>
            <person name="Lesage-Meessen L."/>
            <person name="Balint B."/>
            <person name="Merenyi Z."/>
            <person name="de Eugenio L."/>
            <person name="Morin E."/>
            <person name="Martinez A.T."/>
            <person name="Baldrian P."/>
            <person name="Stursova M."/>
            <person name="Martinez M.J."/>
            <person name="Novotny C."/>
            <person name="Magnuson J.K."/>
            <person name="Spatafora J.W."/>
            <person name="Maurice S."/>
            <person name="Pangilinan J."/>
            <person name="Andreopoulos W."/>
            <person name="LaButti K."/>
            <person name="Hundley H."/>
            <person name="Na H."/>
            <person name="Kuo A."/>
            <person name="Barry K."/>
            <person name="Lipzen A."/>
            <person name="Henrissat B."/>
            <person name="Riley R."/>
            <person name="Ahrendt S."/>
            <person name="Nagy L.G."/>
            <person name="Grigoriev I.V."/>
            <person name="Martin F."/>
            <person name="Rosso M.N."/>
        </authorList>
    </citation>
    <scope>NUCLEOTIDE SEQUENCE</scope>
    <source>
        <strain evidence="1">CBS 384.51</strain>
    </source>
</reference>
<name>A0ACB8UDV3_9APHY</name>
<organism evidence="1 2">
    <name type="scientific">Irpex rosettiformis</name>
    <dbReference type="NCBI Taxonomy" id="378272"/>
    <lineage>
        <taxon>Eukaryota</taxon>
        <taxon>Fungi</taxon>
        <taxon>Dikarya</taxon>
        <taxon>Basidiomycota</taxon>
        <taxon>Agaricomycotina</taxon>
        <taxon>Agaricomycetes</taxon>
        <taxon>Polyporales</taxon>
        <taxon>Irpicaceae</taxon>
        <taxon>Irpex</taxon>
    </lineage>
</organism>
<accession>A0ACB8UDV3</accession>
<dbReference type="EMBL" id="MU274904">
    <property type="protein sequence ID" value="KAI0092351.1"/>
    <property type="molecule type" value="Genomic_DNA"/>
</dbReference>
<sequence>MSAKGTANYHYLRFAISPSCNDALTIRKLLQDALLQSFGLTSANIQLDLLWIADNGTETILRARQTDATKLMAAAASSTVGPNLALIKDSPFLPSVLVGSDAF</sequence>
<gene>
    <name evidence="1" type="ORF">BDY19DRAFT_884416</name>
</gene>
<protein>
    <submittedName>
        <fullName evidence="1">Uncharacterized protein</fullName>
    </submittedName>
</protein>
<dbReference type="Proteomes" id="UP001055072">
    <property type="component" value="Unassembled WGS sequence"/>
</dbReference>
<proteinExistence type="predicted"/>
<keyword evidence="2" id="KW-1185">Reference proteome</keyword>